<dbReference type="InterPro" id="IPR012337">
    <property type="entry name" value="RNaseH-like_sf"/>
</dbReference>
<dbReference type="FunFam" id="1.10.340.70:FF:000001">
    <property type="entry name" value="Retrovirus-related Pol polyprotein from transposon gypsy-like Protein"/>
    <property type="match status" value="1"/>
</dbReference>
<feature type="non-terminal residue" evidence="5">
    <location>
        <position position="1"/>
    </location>
</feature>
<dbReference type="InterPro" id="IPR036397">
    <property type="entry name" value="RNaseH_sf"/>
</dbReference>
<dbReference type="Gene3D" id="4.10.60.10">
    <property type="entry name" value="Zinc finger, CCHC-type"/>
    <property type="match status" value="1"/>
</dbReference>
<dbReference type="SUPFAM" id="SSF57756">
    <property type="entry name" value="Retrovirus zinc finger-like domains"/>
    <property type="match status" value="1"/>
</dbReference>
<name>A0A131XM88_9ACAR</name>
<feature type="region of interest" description="Disordered" evidence="2">
    <location>
        <begin position="442"/>
        <end position="461"/>
    </location>
</feature>
<evidence type="ECO:0000259" key="3">
    <source>
        <dbReference type="PROSITE" id="PS50158"/>
    </source>
</evidence>
<dbReference type="InterPro" id="IPR001584">
    <property type="entry name" value="Integrase_cat-core"/>
</dbReference>
<dbReference type="GO" id="GO:0008270">
    <property type="term" value="F:zinc ion binding"/>
    <property type="evidence" value="ECO:0007669"/>
    <property type="project" value="UniProtKB-KW"/>
</dbReference>
<dbReference type="InterPro" id="IPR041588">
    <property type="entry name" value="Integrase_H2C2"/>
</dbReference>
<dbReference type="Pfam" id="PF00098">
    <property type="entry name" value="zf-CCHC"/>
    <property type="match status" value="1"/>
</dbReference>
<evidence type="ECO:0000313" key="5">
    <source>
        <dbReference type="EMBL" id="JAP67248.1"/>
    </source>
</evidence>
<dbReference type="Gene3D" id="3.30.420.10">
    <property type="entry name" value="Ribonuclease H-like superfamily/Ribonuclease H"/>
    <property type="match status" value="1"/>
</dbReference>
<dbReference type="Gene3D" id="1.10.4020.10">
    <property type="entry name" value="DNA breaking-rejoining enzymes"/>
    <property type="match status" value="1"/>
</dbReference>
<dbReference type="InterPro" id="IPR001878">
    <property type="entry name" value="Znf_CCHC"/>
</dbReference>
<dbReference type="PANTHER" id="PTHR46888">
    <property type="entry name" value="ZINC KNUCKLE DOMAINCONTAINING PROTEIN-RELATED"/>
    <property type="match status" value="1"/>
</dbReference>
<dbReference type="Pfam" id="PF02023">
    <property type="entry name" value="SCAN"/>
    <property type="match status" value="1"/>
</dbReference>
<dbReference type="Pfam" id="PF17921">
    <property type="entry name" value="Integrase_H2C2"/>
    <property type="match status" value="1"/>
</dbReference>
<evidence type="ECO:0000256" key="1">
    <source>
        <dbReference type="PROSITE-ProRule" id="PRU00047"/>
    </source>
</evidence>
<dbReference type="FunFam" id="3.30.420.10:FF:000032">
    <property type="entry name" value="Retrovirus-related Pol polyprotein from transposon 297-like Protein"/>
    <property type="match status" value="1"/>
</dbReference>
<sequence length="978" mass="110126">REERAAEREAKKEQGEREQEARKQERELEEIKAKNLELQLKVAEAQGNRGEARTGDRGAGWNSQCTVNPHNLIPGFNESRDDLDAYLKRFESVATGQEWPKEKWATALSLCLSGEALKVFGRLSPEDSLNYDKAKLALLQRFRFTADGYREKFRQSKPQDGETGKQYATRLLSYFDQWVEMSKTEKEYAGLRNLVVLEQFLNNCHPRLALFLREKSYRKLEDMAEASDNFLEAQKQANLFLFREKTESNSTVEKSGGSSERSQVRCFVCGRLGHRASDCRSKVKQPYCGYCHKPGHDIKVCSKKNGPVKKTSCLWSSEEGSTESMKAVSEKAEGDISSAVNTQRNASPRTMPVLQGLIFGQTASVLRDTGSNTLVVRRSLVPDGALTGTITTLFLADGSSIKVPEAKVEIRSPYFSGTAIAKCMTNPLYDIIVGNIRGSRDAHDPDKTWRGVEGKKGKDDHIDVTGGTGTQENYGSPHSLLVGIKSQEAPNVRKVDISPLNVTRKDLSAAQKQDKTLESCRNKVGLSFQANGAASYSFKMEKGVLYRYFRLPTGKMIQQVVVPQSLRSQVLTLAHESLMSGHQGVKRTIDRVLESFYWPGVQEAVRRYVRSCDTCQRTYPKSKVGKAHLGRMPLIDTPFERVAVDIIGPLKPVSHMGNKYVLTLVDFATRYPDAIALPSIDSATVAEGLIEMFSRIGFPREILCDQASCFTSDLMREVNDLLAVKHLSSTPYHPMCNGLVERFNGTLKQMLRKLCQEEPKSWDRLLAPLLFAYREVPQASLGFSPFELIYGRHVRGPLSILKELWTGDHLGEEVKTTYGYVVDLRDRLEKTLQLAHENLLRAKANQKRYYDRGSRCRRLNVGDRALVLLPTTENKLLMHWKGPFMVTGKKGNCDYWLDMGRPTKLFHINMLKRYDERQPEVIPQSASFVVVKEEDTGTTVPTFKSSKGSGTQAIKLGPGLRESQRKARAFGRTMRLYE</sequence>
<dbReference type="GO" id="GO:0015074">
    <property type="term" value="P:DNA integration"/>
    <property type="evidence" value="ECO:0007669"/>
    <property type="project" value="InterPro"/>
</dbReference>
<dbReference type="Gene3D" id="1.10.340.70">
    <property type="match status" value="1"/>
</dbReference>
<reference evidence="5" key="1">
    <citation type="journal article" date="2017" name="Ticks Tick Borne Dis.">
        <title>An insight into the sialome of Hyalomma excavatum.</title>
        <authorList>
            <person name="Ribeiro J.M."/>
            <person name="Slovak M."/>
            <person name="Francischetti I.M."/>
        </authorList>
    </citation>
    <scope>NUCLEOTIDE SEQUENCE</scope>
    <source>
        <strain evidence="5">Samish</strain>
        <tissue evidence="5">Salivary glands</tissue>
    </source>
</reference>
<dbReference type="SUPFAM" id="SSF53098">
    <property type="entry name" value="Ribonuclease H-like"/>
    <property type="match status" value="1"/>
</dbReference>
<dbReference type="SMART" id="SM00343">
    <property type="entry name" value="ZnF_C2HC"/>
    <property type="match status" value="2"/>
</dbReference>
<evidence type="ECO:0000256" key="2">
    <source>
        <dbReference type="SAM" id="MobiDB-lite"/>
    </source>
</evidence>
<feature type="region of interest" description="Disordered" evidence="2">
    <location>
        <begin position="1"/>
        <end position="26"/>
    </location>
</feature>
<feature type="domain" description="Integrase catalytic" evidence="4">
    <location>
        <begin position="634"/>
        <end position="793"/>
    </location>
</feature>
<proteinExistence type="evidence at transcript level"/>
<dbReference type="GO" id="GO:0003676">
    <property type="term" value="F:nucleic acid binding"/>
    <property type="evidence" value="ECO:0007669"/>
    <property type="project" value="InterPro"/>
</dbReference>
<keyword evidence="1" id="KW-0862">Zinc</keyword>
<dbReference type="PROSITE" id="PS50158">
    <property type="entry name" value="ZF_CCHC"/>
    <property type="match status" value="1"/>
</dbReference>
<organism evidence="5">
    <name type="scientific">Hyalomma excavatum</name>
    <dbReference type="NCBI Taxonomy" id="257692"/>
    <lineage>
        <taxon>Eukaryota</taxon>
        <taxon>Metazoa</taxon>
        <taxon>Ecdysozoa</taxon>
        <taxon>Arthropoda</taxon>
        <taxon>Chelicerata</taxon>
        <taxon>Arachnida</taxon>
        <taxon>Acari</taxon>
        <taxon>Parasitiformes</taxon>
        <taxon>Ixodida</taxon>
        <taxon>Ixodoidea</taxon>
        <taxon>Ixodidae</taxon>
        <taxon>Hyalomminae</taxon>
        <taxon>Hyalomma</taxon>
    </lineage>
</organism>
<dbReference type="SUPFAM" id="SSF47353">
    <property type="entry name" value="Retrovirus capsid dimerization domain-like"/>
    <property type="match status" value="1"/>
</dbReference>
<dbReference type="InterPro" id="IPR038269">
    <property type="entry name" value="SCAN_sf"/>
</dbReference>
<dbReference type="Pfam" id="PF00665">
    <property type="entry name" value="rve"/>
    <property type="match status" value="1"/>
</dbReference>
<keyword evidence="1" id="KW-0479">Metal-binding</keyword>
<evidence type="ECO:0000259" key="4">
    <source>
        <dbReference type="PROSITE" id="PS50994"/>
    </source>
</evidence>
<feature type="domain" description="CCHC-type" evidence="3">
    <location>
        <begin position="265"/>
        <end position="281"/>
    </location>
</feature>
<accession>A0A131XM88</accession>
<dbReference type="PROSITE" id="PS50994">
    <property type="entry name" value="INTEGRASE"/>
    <property type="match status" value="1"/>
</dbReference>
<dbReference type="EMBL" id="GEFH01001333">
    <property type="protein sequence ID" value="JAP67248.1"/>
    <property type="molecule type" value="mRNA"/>
</dbReference>
<protein>
    <submittedName>
        <fullName evidence="5">Putative tick transposon</fullName>
    </submittedName>
</protein>
<dbReference type="InterPro" id="IPR036875">
    <property type="entry name" value="Znf_CCHC_sf"/>
</dbReference>
<keyword evidence="1" id="KW-0863">Zinc-finger</keyword>
<dbReference type="AlphaFoldDB" id="A0A131XM88"/>
<dbReference type="PANTHER" id="PTHR46888:SF1">
    <property type="entry name" value="RIBONUCLEASE H"/>
    <property type="match status" value="1"/>
</dbReference>
<dbReference type="InterPro" id="IPR003309">
    <property type="entry name" value="SCAN_dom"/>
</dbReference>